<dbReference type="VEuPathDB" id="MicrosporidiaDB:A0H76_1408"/>
<dbReference type="AlphaFoldDB" id="A0A1X0QH32"/>
<dbReference type="EMBL" id="LTAI01000300">
    <property type="protein sequence ID" value="ORD99098.1"/>
    <property type="molecule type" value="Genomic_DNA"/>
</dbReference>
<organism evidence="1 2">
    <name type="scientific">Hepatospora eriocheir</name>
    <dbReference type="NCBI Taxonomy" id="1081669"/>
    <lineage>
        <taxon>Eukaryota</taxon>
        <taxon>Fungi</taxon>
        <taxon>Fungi incertae sedis</taxon>
        <taxon>Microsporidia</taxon>
        <taxon>Hepatosporidae</taxon>
        <taxon>Hepatospora</taxon>
    </lineage>
</organism>
<comment type="caution">
    <text evidence="1">The sequence shown here is derived from an EMBL/GenBank/DDBJ whole genome shotgun (WGS) entry which is preliminary data.</text>
</comment>
<gene>
    <name evidence="1" type="ORF">A0H76_1408</name>
</gene>
<dbReference type="VEuPathDB" id="MicrosporidiaDB:HERIO_732"/>
<evidence type="ECO:0000313" key="1">
    <source>
        <dbReference type="EMBL" id="ORD99098.1"/>
    </source>
</evidence>
<accession>A0A1X0QH32</accession>
<reference evidence="1 2" key="1">
    <citation type="journal article" date="2017" name="Environ. Microbiol.">
        <title>Decay of the glycolytic pathway and adaptation to intranuclear parasitism within Enterocytozoonidae microsporidia.</title>
        <authorList>
            <person name="Wiredu Boakye D."/>
            <person name="Jaroenlak P."/>
            <person name="Prachumwat A."/>
            <person name="Williams T.A."/>
            <person name="Bateman K.S."/>
            <person name="Itsathitphaisarn O."/>
            <person name="Sritunyalucksana K."/>
            <person name="Paszkiewicz K.H."/>
            <person name="Moore K.A."/>
            <person name="Stentiford G.D."/>
            <person name="Williams B.A."/>
        </authorList>
    </citation>
    <scope>NUCLEOTIDE SEQUENCE [LARGE SCALE GENOMIC DNA]</scope>
    <source>
        <strain evidence="2">canceri</strain>
    </source>
</reference>
<name>A0A1X0QH32_9MICR</name>
<proteinExistence type="predicted"/>
<dbReference type="Proteomes" id="UP000192501">
    <property type="component" value="Unassembled WGS sequence"/>
</dbReference>
<protein>
    <submittedName>
        <fullName evidence="1">Uncharacterized protein</fullName>
    </submittedName>
</protein>
<evidence type="ECO:0000313" key="2">
    <source>
        <dbReference type="Proteomes" id="UP000192501"/>
    </source>
</evidence>
<sequence>MDFRICFVLEREIKIILKSFIMNWLSIILIKRYVKGFNNCQCENKPLNDIKNYKIEDQCFKKCNTFLKLKIKNVKPPTYSENIKENELTENELNQNNCNTPYNNYNQNNCNTPYNNYNQNNCNTPYNNYNNYNTPFNNYIPYNNYNNIPYNNCNSFYNEFQNINCINLLKSNLIDEILNESSISDDSENNNLNKVNEDSEFDYKIDDKTDNNLIEKMVLKESINIEDSFTLPDPIQLINNTERAKSVYLTSRDFFEEQYQTVKIYLKRSVTMTNELEKSIKNMKDSIEKTKNYIENDHSHHMKNFYKKKIQKLKKEIILKQRKLREIRKWQKAIKNGINTHFI</sequence>